<dbReference type="PANTHER" id="PTHR33908:SF11">
    <property type="entry name" value="MEMBRANE PROTEIN"/>
    <property type="match status" value="1"/>
</dbReference>
<accession>Q02BS6</accession>
<dbReference type="eggNOG" id="COG1807">
    <property type="taxonomic scope" value="Bacteria"/>
</dbReference>
<evidence type="ECO:0008006" key="10">
    <source>
        <dbReference type="Google" id="ProtNLM"/>
    </source>
</evidence>
<dbReference type="STRING" id="234267.Acid_0480"/>
<keyword evidence="2" id="KW-1003">Cell membrane</keyword>
<dbReference type="HOGENOM" id="CLU_465313_0_0_0"/>
<dbReference type="OrthoDB" id="9810951at2"/>
<protein>
    <recommendedName>
        <fullName evidence="10">Glycosyltransferase RgtA/B/C/D-like domain-containing protein</fullName>
    </recommendedName>
</protein>
<keyword evidence="7 8" id="KW-0472">Membrane</keyword>
<dbReference type="AlphaFoldDB" id="Q02BS6"/>
<evidence type="ECO:0000256" key="6">
    <source>
        <dbReference type="ARBA" id="ARBA00022989"/>
    </source>
</evidence>
<dbReference type="InParanoid" id="Q02BS6"/>
<evidence type="ECO:0000313" key="9">
    <source>
        <dbReference type="EMBL" id="ABJ81490.1"/>
    </source>
</evidence>
<feature type="transmembrane region" description="Helical" evidence="8">
    <location>
        <begin position="278"/>
        <end position="301"/>
    </location>
</feature>
<dbReference type="EMBL" id="CP000473">
    <property type="protein sequence ID" value="ABJ81490.1"/>
    <property type="molecule type" value="Genomic_DNA"/>
</dbReference>
<comment type="subcellular location">
    <subcellularLocation>
        <location evidence="1">Cell membrane</location>
        <topology evidence="1">Multi-pass membrane protein</topology>
    </subcellularLocation>
</comment>
<evidence type="ECO:0000256" key="3">
    <source>
        <dbReference type="ARBA" id="ARBA00022676"/>
    </source>
</evidence>
<evidence type="ECO:0000256" key="7">
    <source>
        <dbReference type="ARBA" id="ARBA00023136"/>
    </source>
</evidence>
<evidence type="ECO:0000256" key="8">
    <source>
        <dbReference type="SAM" id="Phobius"/>
    </source>
</evidence>
<keyword evidence="5 8" id="KW-0812">Transmembrane</keyword>
<keyword evidence="6 8" id="KW-1133">Transmembrane helix</keyword>
<dbReference type="InterPro" id="IPR050297">
    <property type="entry name" value="LipidA_mod_glycosyltrf_83"/>
</dbReference>
<evidence type="ECO:0000256" key="1">
    <source>
        <dbReference type="ARBA" id="ARBA00004651"/>
    </source>
</evidence>
<dbReference type="KEGG" id="sus:Acid_0480"/>
<dbReference type="GO" id="GO:0005886">
    <property type="term" value="C:plasma membrane"/>
    <property type="evidence" value="ECO:0007669"/>
    <property type="project" value="UniProtKB-SubCell"/>
</dbReference>
<gene>
    <name evidence="9" type="ordered locus">Acid_0480</name>
</gene>
<proteinExistence type="predicted"/>
<feature type="transmembrane region" description="Helical" evidence="8">
    <location>
        <begin position="118"/>
        <end position="136"/>
    </location>
</feature>
<evidence type="ECO:0000256" key="4">
    <source>
        <dbReference type="ARBA" id="ARBA00022679"/>
    </source>
</evidence>
<evidence type="ECO:0000256" key="2">
    <source>
        <dbReference type="ARBA" id="ARBA00022475"/>
    </source>
</evidence>
<feature type="transmembrane region" description="Helical" evidence="8">
    <location>
        <begin position="6"/>
        <end position="23"/>
    </location>
</feature>
<feature type="transmembrane region" description="Helical" evidence="8">
    <location>
        <begin position="245"/>
        <end position="269"/>
    </location>
</feature>
<feature type="transmembrane region" description="Helical" evidence="8">
    <location>
        <begin position="195"/>
        <end position="213"/>
    </location>
</feature>
<feature type="transmembrane region" description="Helical" evidence="8">
    <location>
        <begin position="171"/>
        <end position="188"/>
    </location>
</feature>
<dbReference type="PANTHER" id="PTHR33908">
    <property type="entry name" value="MANNOSYLTRANSFERASE YKCB-RELATED"/>
    <property type="match status" value="1"/>
</dbReference>
<keyword evidence="4" id="KW-0808">Transferase</keyword>
<dbReference type="GO" id="GO:0009103">
    <property type="term" value="P:lipopolysaccharide biosynthetic process"/>
    <property type="evidence" value="ECO:0007669"/>
    <property type="project" value="UniProtKB-ARBA"/>
</dbReference>
<evidence type="ECO:0000256" key="5">
    <source>
        <dbReference type="ARBA" id="ARBA00022692"/>
    </source>
</evidence>
<reference evidence="9" key="1">
    <citation type="submission" date="2006-10" db="EMBL/GenBank/DDBJ databases">
        <title>Complete sequence of Solibacter usitatus Ellin6076.</title>
        <authorList>
            <consortium name="US DOE Joint Genome Institute"/>
            <person name="Copeland A."/>
            <person name="Lucas S."/>
            <person name="Lapidus A."/>
            <person name="Barry K."/>
            <person name="Detter J.C."/>
            <person name="Glavina del Rio T."/>
            <person name="Hammon N."/>
            <person name="Israni S."/>
            <person name="Dalin E."/>
            <person name="Tice H."/>
            <person name="Pitluck S."/>
            <person name="Thompson L.S."/>
            <person name="Brettin T."/>
            <person name="Bruce D."/>
            <person name="Han C."/>
            <person name="Tapia R."/>
            <person name="Gilna P."/>
            <person name="Schmutz J."/>
            <person name="Larimer F."/>
            <person name="Land M."/>
            <person name="Hauser L."/>
            <person name="Kyrpides N."/>
            <person name="Mikhailova N."/>
            <person name="Janssen P.H."/>
            <person name="Kuske C.R."/>
            <person name="Richardson P."/>
        </authorList>
    </citation>
    <scope>NUCLEOTIDE SEQUENCE</scope>
    <source>
        <strain evidence="9">Ellin6076</strain>
    </source>
</reference>
<feature type="transmembrane region" description="Helical" evidence="8">
    <location>
        <begin position="88"/>
        <end position="106"/>
    </location>
</feature>
<dbReference type="GO" id="GO:0016763">
    <property type="term" value="F:pentosyltransferase activity"/>
    <property type="evidence" value="ECO:0007669"/>
    <property type="project" value="TreeGrafter"/>
</dbReference>
<keyword evidence="3" id="KW-0328">Glycosyltransferase</keyword>
<feature type="transmembrane region" description="Helical" evidence="8">
    <location>
        <begin position="143"/>
        <end position="165"/>
    </location>
</feature>
<organism evidence="9">
    <name type="scientific">Solibacter usitatus (strain Ellin6076)</name>
    <dbReference type="NCBI Taxonomy" id="234267"/>
    <lineage>
        <taxon>Bacteria</taxon>
        <taxon>Pseudomonadati</taxon>
        <taxon>Acidobacteriota</taxon>
        <taxon>Terriglobia</taxon>
        <taxon>Bryobacterales</taxon>
        <taxon>Solibacteraceae</taxon>
        <taxon>Candidatus Solibacter</taxon>
    </lineage>
</organism>
<name>Q02BS6_SOLUE</name>
<sequence length="586" mass="64560">MTSSRWGLWIALAVVLLIRLPFLNQAIQGDDHIYLTEAEHALIDPLHPSDVKYVFLGDEVDLRGHSHPPGNAWPLAGLILLFGDVKEIPFHAAYIVFSLIAVWAMWSVASRFSERPLWATLLFIAVPPFVINGGSLEADLPFLAFWMAAVALFFSGRLALAALAMAATAMMAYQAVFLIPVLGAYCWIYHRRDRARWMTLATPLLVLVGWQLFTRLTTGTMPAGKLAEYFDHYGLQAIEHKLKSAVMLVIHTCWIVFPTLVPGAVVLAWRKRREPDTLFLLAWIGLFLAGAMLLFFAGSARYLLPMAAPVCILASRLQTKWLAPAFALQLALALALAAVNYQHWDGYRAFAAAFRAPSDGRRVWVDNDWGLRYYLEADHGLPARKGQPVRPDDLIVSSELGHNVAFNAPLTLLTSETIQSAIPLRLIGLNSHSGYSTVEEGFLPFGISSGPIDRVLARVVKERRVAEEYLTIHSPAAAEQIVGGIDASDGWMTKSASVVLKSPAAPRKLRAEFYIPPNAKAREVTLLLDGREVAKRTYPGPGPYTLETAEPLQGMSAEIRVDQTFTAPGDKRALGMVLTGIGFARE</sequence>